<dbReference type="GO" id="GO:0006508">
    <property type="term" value="P:proteolysis"/>
    <property type="evidence" value="ECO:0007669"/>
    <property type="project" value="InterPro"/>
</dbReference>
<dbReference type="eggNOG" id="KOG2650">
    <property type="taxonomic scope" value="Eukaryota"/>
</dbReference>
<comment type="caution">
    <text evidence="15">Lacks conserved residue(s) required for the propagation of feature annotation.</text>
</comment>
<dbReference type="STRING" id="1168221.R7Z2Q5"/>
<feature type="region of interest" description="Disordered" evidence="16">
    <location>
        <begin position="499"/>
        <end position="525"/>
    </location>
</feature>
<dbReference type="PRINTS" id="PR00765">
    <property type="entry name" value="CRBOXYPTASEA"/>
</dbReference>
<evidence type="ECO:0000256" key="2">
    <source>
        <dbReference type="ARBA" id="ARBA00004116"/>
    </source>
</evidence>
<evidence type="ECO:0000256" key="15">
    <source>
        <dbReference type="PROSITE-ProRule" id="PRU01379"/>
    </source>
</evidence>
<evidence type="ECO:0000256" key="9">
    <source>
        <dbReference type="ARBA" id="ARBA00022833"/>
    </source>
</evidence>
<dbReference type="Proteomes" id="UP000016924">
    <property type="component" value="Unassembled WGS sequence"/>
</dbReference>
<dbReference type="GO" id="GO:0005773">
    <property type="term" value="C:vacuole"/>
    <property type="evidence" value="ECO:0007669"/>
    <property type="project" value="UniProtKB-SubCell"/>
</dbReference>
<accession>R7Z2Q5</accession>
<keyword evidence="5" id="KW-0964">Secreted</keyword>
<proteinExistence type="inferred from homology"/>
<dbReference type="EMBL" id="JH767595">
    <property type="protein sequence ID" value="EON68309.1"/>
    <property type="molecule type" value="Genomic_DNA"/>
</dbReference>
<organism evidence="18 19">
    <name type="scientific">Coniosporium apollinis (strain CBS 100218)</name>
    <name type="common">Rock-inhabiting black yeast</name>
    <dbReference type="NCBI Taxonomy" id="1168221"/>
    <lineage>
        <taxon>Eukaryota</taxon>
        <taxon>Fungi</taxon>
        <taxon>Dikarya</taxon>
        <taxon>Ascomycota</taxon>
        <taxon>Pezizomycotina</taxon>
        <taxon>Dothideomycetes</taxon>
        <taxon>Dothideomycetes incertae sedis</taxon>
        <taxon>Coniosporium</taxon>
    </lineage>
</organism>
<dbReference type="GO" id="GO:0004181">
    <property type="term" value="F:metallocarboxypeptidase activity"/>
    <property type="evidence" value="ECO:0007669"/>
    <property type="project" value="InterPro"/>
</dbReference>
<dbReference type="InterPro" id="IPR057246">
    <property type="entry name" value="CARBOXYPEPT_ZN_1"/>
</dbReference>
<dbReference type="RefSeq" id="XP_007783626.1">
    <property type="nucleotide sequence ID" value="XM_007785436.1"/>
</dbReference>
<comment type="function">
    <text evidence="12">Inactive carboxypeptidase that may play a role in cell wall organization and biogenesis.</text>
</comment>
<dbReference type="PANTHER" id="PTHR11705:SF147">
    <property type="entry name" value="INACTIVE METALLOCARBOXYPEPTIDASE ECM14"/>
    <property type="match status" value="1"/>
</dbReference>
<comment type="cofactor">
    <cofactor evidence="1">
        <name>Zn(2+)</name>
        <dbReference type="ChEBI" id="CHEBI:29105"/>
    </cofactor>
</comment>
<dbReference type="GO" id="GO:0005576">
    <property type="term" value="C:extracellular region"/>
    <property type="evidence" value="ECO:0007669"/>
    <property type="project" value="UniProtKB-SubCell"/>
</dbReference>
<keyword evidence="19" id="KW-1185">Reference proteome</keyword>
<evidence type="ECO:0000256" key="7">
    <source>
        <dbReference type="ARBA" id="ARBA00022723"/>
    </source>
</evidence>
<keyword evidence="7" id="KW-0479">Metal-binding</keyword>
<dbReference type="PROSITE" id="PS52035">
    <property type="entry name" value="PEPTIDASE_M14"/>
    <property type="match status" value="1"/>
</dbReference>
<dbReference type="Pfam" id="PF00246">
    <property type="entry name" value="Peptidase_M14"/>
    <property type="match status" value="1"/>
</dbReference>
<evidence type="ECO:0000256" key="10">
    <source>
        <dbReference type="ARBA" id="ARBA00023157"/>
    </source>
</evidence>
<dbReference type="HOGENOM" id="CLU_019326_1_0_1"/>
<evidence type="ECO:0000256" key="5">
    <source>
        <dbReference type="ARBA" id="ARBA00022525"/>
    </source>
</evidence>
<dbReference type="GeneID" id="19904878"/>
<comment type="subcellular location">
    <subcellularLocation>
        <location evidence="3">Secreted</location>
    </subcellularLocation>
    <subcellularLocation>
        <location evidence="2">Vacuole</location>
    </subcellularLocation>
</comment>
<evidence type="ECO:0000256" key="13">
    <source>
        <dbReference type="ARBA" id="ARBA00026187"/>
    </source>
</evidence>
<dbReference type="FunFam" id="3.40.630.10:FF:000060">
    <property type="entry name" value="Putative metallocarboxypeptidase ecm14"/>
    <property type="match status" value="1"/>
</dbReference>
<keyword evidence="11" id="KW-0961">Cell wall biogenesis/degradation</keyword>
<evidence type="ECO:0000256" key="4">
    <source>
        <dbReference type="ARBA" id="ARBA00005988"/>
    </source>
</evidence>
<evidence type="ECO:0000313" key="18">
    <source>
        <dbReference type="EMBL" id="EON68309.1"/>
    </source>
</evidence>
<sequence length="525" mass="58750">MQLWRKALNKIGAIDWAHHGGKTSIATAGGKEREVERQQLPPELLSRYGTDVVWRFNFTSAEDALALAEAADQLRLDVWEFNENWADVRLAKDAVSTLLALLPPSLQQSHTPLFGDLELAEAVFASYPSSTTPMTLSPRSFTPSLHPPSTDIFFQEYRPLSVIAPWMRLMSSIFTTHVRFLSIGVSYEGRDIPALRLGVHPKNNKGKPSGPRKTILVTGGSHAREWISTSTVTYVAWSIITSYGKSALVTSMLESFDWVFIPTLNPDGYVYSWETDRLWRKSRQPTGSKLCVGIDLDRSYPFHWDGNVTRENPCSESYAGKEAFEGVEAKRFAEWAKNETEHNNVTFVGFLDLHSYSQQVLWPYSYSCEAEPPGLENLEELALGLAKAMRLARGGAHYMAASACEGNVGFRRSESSEKKGGILPRFESGGGSALDWFYEELKVEYAYQIKLRDTGSYGFLLPKGNIVPTGREALDAVYYLGKYLMGEVGFQESGNLGGKAASWDDATSQPHEEEEGPWELRRRRL</sequence>
<name>R7Z2Q5_CONA1</name>
<keyword evidence="6" id="KW-0926">Vacuole</keyword>
<evidence type="ECO:0000256" key="12">
    <source>
        <dbReference type="ARBA" id="ARBA00025210"/>
    </source>
</evidence>
<dbReference type="PANTHER" id="PTHR11705">
    <property type="entry name" value="PROTEASE FAMILY M14 CARBOXYPEPTIDASE A,B"/>
    <property type="match status" value="1"/>
</dbReference>
<dbReference type="SUPFAM" id="SSF53187">
    <property type="entry name" value="Zn-dependent exopeptidases"/>
    <property type="match status" value="1"/>
</dbReference>
<dbReference type="SMART" id="SM00631">
    <property type="entry name" value="Zn_pept"/>
    <property type="match status" value="1"/>
</dbReference>
<reference evidence="19" key="1">
    <citation type="submission" date="2012-06" db="EMBL/GenBank/DDBJ databases">
        <title>The genome sequence of Coniosporium apollinis CBS 100218.</title>
        <authorList>
            <consortium name="The Broad Institute Genome Sequencing Platform"/>
            <person name="Cuomo C."/>
            <person name="Gorbushina A."/>
            <person name="Noack S."/>
            <person name="Walker B."/>
            <person name="Young S.K."/>
            <person name="Zeng Q."/>
            <person name="Gargeya S."/>
            <person name="Fitzgerald M."/>
            <person name="Haas B."/>
            <person name="Abouelleil A."/>
            <person name="Alvarado L."/>
            <person name="Arachchi H.M."/>
            <person name="Berlin A.M."/>
            <person name="Chapman S.B."/>
            <person name="Goldberg J."/>
            <person name="Griggs A."/>
            <person name="Gujja S."/>
            <person name="Hansen M."/>
            <person name="Howarth C."/>
            <person name="Imamovic A."/>
            <person name="Larimer J."/>
            <person name="McCowan C."/>
            <person name="Montmayeur A."/>
            <person name="Murphy C."/>
            <person name="Neiman D."/>
            <person name="Pearson M."/>
            <person name="Priest M."/>
            <person name="Roberts A."/>
            <person name="Saif S."/>
            <person name="Shea T."/>
            <person name="Sisk P."/>
            <person name="Sykes S."/>
            <person name="Wortman J."/>
            <person name="Nusbaum C."/>
            <person name="Birren B."/>
        </authorList>
    </citation>
    <scope>NUCLEOTIDE SEQUENCE [LARGE SCALE GENOMIC DNA]</scope>
    <source>
        <strain evidence="19">CBS 100218</strain>
    </source>
</reference>
<dbReference type="OMA" id="WFYHQLH"/>
<feature type="domain" description="Peptidase M14" evidence="17">
    <location>
        <begin position="156"/>
        <end position="484"/>
    </location>
</feature>
<evidence type="ECO:0000256" key="11">
    <source>
        <dbReference type="ARBA" id="ARBA00023316"/>
    </source>
</evidence>
<protein>
    <recommendedName>
        <fullName evidence="13">Inactive metallocarboxypeptidase ECM14</fullName>
    </recommendedName>
    <alternativeName>
        <fullName evidence="14">Inactive metallocarboxypeptidase ecm14</fullName>
    </alternativeName>
</protein>
<evidence type="ECO:0000256" key="8">
    <source>
        <dbReference type="ARBA" id="ARBA00022729"/>
    </source>
</evidence>
<keyword evidence="8" id="KW-0732">Signal</keyword>
<evidence type="ECO:0000313" key="19">
    <source>
        <dbReference type="Proteomes" id="UP000016924"/>
    </source>
</evidence>
<dbReference type="PROSITE" id="PS00132">
    <property type="entry name" value="CARBOXYPEPT_ZN_1"/>
    <property type="match status" value="1"/>
</dbReference>
<dbReference type="GO" id="GO:0008270">
    <property type="term" value="F:zinc ion binding"/>
    <property type="evidence" value="ECO:0007669"/>
    <property type="project" value="InterPro"/>
</dbReference>
<evidence type="ECO:0000256" key="16">
    <source>
        <dbReference type="SAM" id="MobiDB-lite"/>
    </source>
</evidence>
<evidence type="ECO:0000256" key="6">
    <source>
        <dbReference type="ARBA" id="ARBA00022554"/>
    </source>
</evidence>
<dbReference type="InterPro" id="IPR000834">
    <property type="entry name" value="Peptidase_M14"/>
</dbReference>
<evidence type="ECO:0000256" key="1">
    <source>
        <dbReference type="ARBA" id="ARBA00001947"/>
    </source>
</evidence>
<evidence type="ECO:0000259" key="17">
    <source>
        <dbReference type="PROSITE" id="PS52035"/>
    </source>
</evidence>
<dbReference type="CDD" id="cd03860">
    <property type="entry name" value="M14_CP_A-B_like"/>
    <property type="match status" value="1"/>
</dbReference>
<dbReference type="AlphaFoldDB" id="R7Z2Q5"/>
<dbReference type="Gene3D" id="3.40.630.10">
    <property type="entry name" value="Zn peptidases"/>
    <property type="match status" value="1"/>
</dbReference>
<evidence type="ECO:0000256" key="3">
    <source>
        <dbReference type="ARBA" id="ARBA00004613"/>
    </source>
</evidence>
<dbReference type="GO" id="GO:0071555">
    <property type="term" value="P:cell wall organization"/>
    <property type="evidence" value="ECO:0007669"/>
    <property type="project" value="UniProtKB-KW"/>
</dbReference>
<evidence type="ECO:0000256" key="14">
    <source>
        <dbReference type="ARBA" id="ARBA00026213"/>
    </source>
</evidence>
<gene>
    <name evidence="18" type="ORF">W97_07567</name>
</gene>
<keyword evidence="9" id="KW-0862">Zinc</keyword>
<comment type="similarity">
    <text evidence="4 15">Belongs to the peptidase M14 family.</text>
</comment>
<dbReference type="OrthoDB" id="3626597at2759"/>
<keyword evidence="10" id="KW-1015">Disulfide bond</keyword>